<organism evidence="10 11">
    <name type="scientific">Halothiobacillus diazotrophicus</name>
    <dbReference type="NCBI Taxonomy" id="1860122"/>
    <lineage>
        <taxon>Bacteria</taxon>
        <taxon>Pseudomonadati</taxon>
        <taxon>Pseudomonadota</taxon>
        <taxon>Gammaproteobacteria</taxon>
        <taxon>Chromatiales</taxon>
        <taxon>Halothiobacillaceae</taxon>
        <taxon>Halothiobacillus</taxon>
    </lineage>
</organism>
<dbReference type="InterPro" id="IPR003783">
    <property type="entry name" value="Regulatory_RecX"/>
</dbReference>
<feature type="domain" description="RecX second three-helical" evidence="7">
    <location>
        <begin position="60"/>
        <end position="96"/>
    </location>
</feature>
<dbReference type="InterPro" id="IPR036388">
    <property type="entry name" value="WH-like_DNA-bd_sf"/>
</dbReference>
<dbReference type="PANTHER" id="PTHR33602:SF1">
    <property type="entry name" value="REGULATORY PROTEIN RECX FAMILY PROTEIN"/>
    <property type="match status" value="1"/>
</dbReference>
<dbReference type="InterPro" id="IPR053925">
    <property type="entry name" value="RecX_HTH_3rd"/>
</dbReference>
<dbReference type="KEGG" id="haz:A9404_10725"/>
<evidence type="ECO:0000259" key="9">
    <source>
        <dbReference type="Pfam" id="PF21982"/>
    </source>
</evidence>
<evidence type="ECO:0000256" key="1">
    <source>
        <dbReference type="ARBA" id="ARBA00004496"/>
    </source>
</evidence>
<gene>
    <name evidence="5" type="primary">recX</name>
    <name evidence="10" type="ORF">A9404_10725</name>
</gene>
<evidence type="ECO:0000256" key="5">
    <source>
        <dbReference type="HAMAP-Rule" id="MF_01114"/>
    </source>
</evidence>
<sequence>MYRKTGEPDDQRQAEKIALGLLARREHSRLELQTKLRQRGFERSCIDPVLDRLVEQGWQSDVRYAESYLRMRVDRGYGLAAIEAELRQRGVDPSLIHRSVAAAEVDWLACAQRQVRRHFQIPPEDAAEKLRRYRHLLNRGFSPDEASSASAAWAEDPVDPT</sequence>
<dbReference type="HAMAP" id="MF_01114">
    <property type="entry name" value="RecX"/>
    <property type="match status" value="1"/>
</dbReference>
<dbReference type="GO" id="GO:0005737">
    <property type="term" value="C:cytoplasm"/>
    <property type="evidence" value="ECO:0007669"/>
    <property type="project" value="UniProtKB-SubCell"/>
</dbReference>
<keyword evidence="4 5" id="KW-0963">Cytoplasm</keyword>
<dbReference type="PANTHER" id="PTHR33602">
    <property type="entry name" value="REGULATORY PROTEIN RECX FAMILY PROTEIN"/>
    <property type="match status" value="1"/>
</dbReference>
<feature type="domain" description="RecX third three-helical" evidence="8">
    <location>
        <begin position="105"/>
        <end position="148"/>
    </location>
</feature>
<protein>
    <recommendedName>
        <fullName evidence="3 5">Regulatory protein RecX</fullName>
    </recommendedName>
</protein>
<feature type="domain" description="RecX first three-helical" evidence="9">
    <location>
        <begin position="17"/>
        <end position="53"/>
    </location>
</feature>
<keyword evidence="11" id="KW-1185">Reference proteome</keyword>
<evidence type="ECO:0000256" key="2">
    <source>
        <dbReference type="ARBA" id="ARBA00009695"/>
    </source>
</evidence>
<dbReference type="Pfam" id="PF21982">
    <property type="entry name" value="RecX_HTH1"/>
    <property type="match status" value="1"/>
</dbReference>
<dbReference type="InterPro" id="IPR053924">
    <property type="entry name" value="RecX_HTH_2nd"/>
</dbReference>
<evidence type="ECO:0000313" key="10">
    <source>
        <dbReference type="EMBL" id="ANJ67788.1"/>
    </source>
</evidence>
<dbReference type="Gene3D" id="1.10.10.10">
    <property type="entry name" value="Winged helix-like DNA-binding domain superfamily/Winged helix DNA-binding domain"/>
    <property type="match status" value="3"/>
</dbReference>
<comment type="subcellular location">
    <subcellularLocation>
        <location evidence="1 5">Cytoplasm</location>
    </subcellularLocation>
</comment>
<evidence type="ECO:0000256" key="4">
    <source>
        <dbReference type="ARBA" id="ARBA00022490"/>
    </source>
</evidence>
<dbReference type="RefSeq" id="WP_066101352.1">
    <property type="nucleotide sequence ID" value="NZ_CP016027.1"/>
</dbReference>
<dbReference type="InterPro" id="IPR053926">
    <property type="entry name" value="RecX_HTH_1st"/>
</dbReference>
<dbReference type="Pfam" id="PF21981">
    <property type="entry name" value="RecX_HTH3"/>
    <property type="match status" value="1"/>
</dbReference>
<dbReference type="Proteomes" id="UP000078596">
    <property type="component" value="Chromosome"/>
</dbReference>
<comment type="similarity">
    <text evidence="2 5">Belongs to the RecX family.</text>
</comment>
<dbReference type="AlphaFoldDB" id="A0A191ZIW9"/>
<dbReference type="EMBL" id="CP016027">
    <property type="protein sequence ID" value="ANJ67788.1"/>
    <property type="molecule type" value="Genomic_DNA"/>
</dbReference>
<evidence type="ECO:0000259" key="8">
    <source>
        <dbReference type="Pfam" id="PF21981"/>
    </source>
</evidence>
<evidence type="ECO:0000259" key="7">
    <source>
        <dbReference type="Pfam" id="PF02631"/>
    </source>
</evidence>
<evidence type="ECO:0000256" key="3">
    <source>
        <dbReference type="ARBA" id="ARBA00018111"/>
    </source>
</evidence>
<dbReference type="GO" id="GO:0006282">
    <property type="term" value="P:regulation of DNA repair"/>
    <property type="evidence" value="ECO:0007669"/>
    <property type="project" value="UniProtKB-UniRule"/>
</dbReference>
<dbReference type="Pfam" id="PF02631">
    <property type="entry name" value="RecX_HTH2"/>
    <property type="match status" value="1"/>
</dbReference>
<name>A0A191ZIW9_9GAMM</name>
<dbReference type="STRING" id="1860122.A9404_10725"/>
<proteinExistence type="inferred from homology"/>
<evidence type="ECO:0000313" key="11">
    <source>
        <dbReference type="Proteomes" id="UP000078596"/>
    </source>
</evidence>
<evidence type="ECO:0000256" key="6">
    <source>
        <dbReference type="SAM" id="MobiDB-lite"/>
    </source>
</evidence>
<reference evidence="10 11" key="1">
    <citation type="submission" date="2016-06" db="EMBL/GenBank/DDBJ databases">
        <title>Insight into the functional genes involving in sulfur oxidation in Pearl River water.</title>
        <authorList>
            <person name="Luo J."/>
            <person name="Tan X."/>
            <person name="Lin W."/>
        </authorList>
    </citation>
    <scope>NUCLEOTIDE SEQUENCE [LARGE SCALE GENOMIC DNA]</scope>
    <source>
        <strain evidence="10 11">LS2</strain>
    </source>
</reference>
<feature type="compositionally biased region" description="Low complexity" evidence="6">
    <location>
        <begin position="143"/>
        <end position="155"/>
    </location>
</feature>
<feature type="region of interest" description="Disordered" evidence="6">
    <location>
        <begin position="141"/>
        <end position="161"/>
    </location>
</feature>
<dbReference type="OrthoDB" id="7066780at2"/>
<comment type="function">
    <text evidence="5">Modulates RecA activity.</text>
</comment>
<accession>A0A191ZIW9</accession>